<keyword evidence="1" id="KW-0808">Transferase</keyword>
<proteinExistence type="predicted"/>
<dbReference type="GO" id="GO:0016747">
    <property type="term" value="F:acyltransferase activity, transferring groups other than amino-acyl groups"/>
    <property type="evidence" value="ECO:0007669"/>
    <property type="project" value="InterPro"/>
</dbReference>
<dbReference type="RefSeq" id="WP_141390936.1">
    <property type="nucleotide sequence ID" value="NZ_BJNZ01000031.1"/>
</dbReference>
<dbReference type="CDD" id="cd04301">
    <property type="entry name" value="NAT_SF"/>
    <property type="match status" value="1"/>
</dbReference>
<dbReference type="InterPro" id="IPR000182">
    <property type="entry name" value="GNAT_dom"/>
</dbReference>
<accession>A0A4Y4E7J5</accession>
<dbReference type="PANTHER" id="PTHR43877:SF2">
    <property type="entry name" value="AMINOALKYLPHOSPHONATE N-ACETYLTRANSFERASE-RELATED"/>
    <property type="match status" value="1"/>
</dbReference>
<evidence type="ECO:0000313" key="5">
    <source>
        <dbReference type="Proteomes" id="UP000316659"/>
    </source>
</evidence>
<dbReference type="InterPro" id="IPR016181">
    <property type="entry name" value="Acyl_CoA_acyltransferase"/>
</dbReference>
<dbReference type="InterPro" id="IPR050832">
    <property type="entry name" value="Bact_Acetyltransf"/>
</dbReference>
<protein>
    <recommendedName>
        <fullName evidence="3">N-acetyltransferase domain-containing protein</fullName>
    </recommendedName>
</protein>
<dbReference type="EMBL" id="BJNZ01000031">
    <property type="protein sequence ID" value="GED11530.1"/>
    <property type="molecule type" value="Genomic_DNA"/>
</dbReference>
<dbReference type="PANTHER" id="PTHR43877">
    <property type="entry name" value="AMINOALKYLPHOSPHONATE N-ACETYLTRANSFERASE-RELATED-RELATED"/>
    <property type="match status" value="1"/>
</dbReference>
<dbReference type="AlphaFoldDB" id="A0A4Y4E7J5"/>
<dbReference type="PROSITE" id="PS51186">
    <property type="entry name" value="GNAT"/>
    <property type="match status" value="1"/>
</dbReference>
<sequence>MPTTVARTRPDDWRDLRDVRLRALADAPSAFGSTLAREVAFPDDVWRERAAQGRTLLARAVPDGGVPAGDERPAGPVVGVAAVFPSHDDATVAELVSVWVDPGARGTGVAAALLRSAELLAAELGARTLALWVTTTNDLALRLYGRAGFAPTGETKPLPSDPRLVELRMARRIPR</sequence>
<dbReference type="Gene3D" id="3.40.630.30">
    <property type="match status" value="1"/>
</dbReference>
<comment type="caution">
    <text evidence="4">The sequence shown here is derived from an EMBL/GenBank/DDBJ whole genome shotgun (WGS) entry which is preliminary data.</text>
</comment>
<dbReference type="Proteomes" id="UP000316659">
    <property type="component" value="Unassembled WGS sequence"/>
</dbReference>
<gene>
    <name evidence="4" type="ORF">CCE02nite_35290</name>
</gene>
<evidence type="ECO:0000313" key="4">
    <source>
        <dbReference type="EMBL" id="GED11530.1"/>
    </source>
</evidence>
<dbReference type="Pfam" id="PF00583">
    <property type="entry name" value="Acetyltransf_1"/>
    <property type="match status" value="1"/>
</dbReference>
<name>A0A4Y4E7J5_CELCE</name>
<evidence type="ECO:0000256" key="1">
    <source>
        <dbReference type="ARBA" id="ARBA00022679"/>
    </source>
</evidence>
<feature type="domain" description="N-acetyltransferase" evidence="3">
    <location>
        <begin position="19"/>
        <end position="174"/>
    </location>
</feature>
<organism evidence="4 5">
    <name type="scientific">Cellulosimicrobium cellulans</name>
    <name type="common">Arthrobacter luteus</name>
    <dbReference type="NCBI Taxonomy" id="1710"/>
    <lineage>
        <taxon>Bacteria</taxon>
        <taxon>Bacillati</taxon>
        <taxon>Actinomycetota</taxon>
        <taxon>Actinomycetes</taxon>
        <taxon>Micrococcales</taxon>
        <taxon>Promicromonosporaceae</taxon>
        <taxon>Cellulosimicrobium</taxon>
    </lineage>
</organism>
<evidence type="ECO:0000259" key="3">
    <source>
        <dbReference type="PROSITE" id="PS51186"/>
    </source>
</evidence>
<reference evidence="4 5" key="1">
    <citation type="submission" date="2019-06" db="EMBL/GenBank/DDBJ databases">
        <title>Whole genome shotgun sequence of Cellulosimicrobium cellulans NBRC 15516.</title>
        <authorList>
            <person name="Hosoyama A."/>
            <person name="Uohara A."/>
            <person name="Ohji S."/>
            <person name="Ichikawa N."/>
        </authorList>
    </citation>
    <scope>NUCLEOTIDE SEQUENCE [LARGE SCALE GENOMIC DNA]</scope>
    <source>
        <strain evidence="4 5">NBRC 15516</strain>
    </source>
</reference>
<dbReference type="SUPFAM" id="SSF55729">
    <property type="entry name" value="Acyl-CoA N-acyltransferases (Nat)"/>
    <property type="match status" value="1"/>
</dbReference>
<evidence type="ECO:0000256" key="2">
    <source>
        <dbReference type="ARBA" id="ARBA00023315"/>
    </source>
</evidence>
<keyword evidence="2" id="KW-0012">Acyltransferase</keyword>